<dbReference type="OrthoDB" id="9807115at2"/>
<feature type="transmembrane region" description="Helical" evidence="9">
    <location>
        <begin position="255"/>
        <end position="271"/>
    </location>
</feature>
<comment type="similarity">
    <text evidence="8">Belongs to the binding-protein-dependent transport system permease family. LivHM subfamily.</text>
</comment>
<proteinExistence type="inferred from homology"/>
<feature type="transmembrane region" description="Helical" evidence="9">
    <location>
        <begin position="133"/>
        <end position="153"/>
    </location>
</feature>
<keyword evidence="2" id="KW-0813">Transport</keyword>
<dbReference type="InterPro" id="IPR001851">
    <property type="entry name" value="ABC_transp_permease"/>
</dbReference>
<evidence type="ECO:0000256" key="7">
    <source>
        <dbReference type="ARBA" id="ARBA00023136"/>
    </source>
</evidence>
<reference evidence="10 11" key="2">
    <citation type="journal article" date="2010" name="Stand. Genomic Sci.">
        <title>Complete genome sequence of Chitinophaga pinensis type strain (UQM 2034).</title>
        <authorList>
            <person name="Glavina Del Rio T."/>
            <person name="Abt B."/>
            <person name="Spring S."/>
            <person name="Lapidus A."/>
            <person name="Nolan M."/>
            <person name="Tice H."/>
            <person name="Copeland A."/>
            <person name="Cheng J.F."/>
            <person name="Chen F."/>
            <person name="Bruce D."/>
            <person name="Goodwin L."/>
            <person name="Pitluck S."/>
            <person name="Ivanova N."/>
            <person name="Mavromatis K."/>
            <person name="Mikhailova N."/>
            <person name="Pati A."/>
            <person name="Chen A."/>
            <person name="Palaniappan K."/>
            <person name="Land M."/>
            <person name="Hauser L."/>
            <person name="Chang Y.J."/>
            <person name="Jeffries C.D."/>
            <person name="Chain P."/>
            <person name="Saunders E."/>
            <person name="Detter J.C."/>
            <person name="Brettin T."/>
            <person name="Rohde M."/>
            <person name="Goker M."/>
            <person name="Bristow J."/>
            <person name="Eisen J.A."/>
            <person name="Markowitz V."/>
            <person name="Hugenholtz P."/>
            <person name="Kyrpides N.C."/>
            <person name="Klenk H.P."/>
            <person name="Lucas S."/>
        </authorList>
    </citation>
    <scope>NUCLEOTIDE SEQUENCE [LARGE SCALE GENOMIC DNA]</scope>
    <source>
        <strain evidence="11">ATCC 43595 / DSM 2588 / LMG 13176 / NBRC 15968 / NCIMB 11800 / UQM 2034</strain>
    </source>
</reference>
<dbReference type="GO" id="GO:0005886">
    <property type="term" value="C:plasma membrane"/>
    <property type="evidence" value="ECO:0007669"/>
    <property type="project" value="UniProtKB-SubCell"/>
</dbReference>
<feature type="transmembrane region" description="Helical" evidence="9">
    <location>
        <begin position="182"/>
        <end position="204"/>
    </location>
</feature>
<name>A0A979GA26_CHIPD</name>
<feature type="transmembrane region" description="Helical" evidence="9">
    <location>
        <begin position="6"/>
        <end position="27"/>
    </location>
</feature>
<evidence type="ECO:0000256" key="2">
    <source>
        <dbReference type="ARBA" id="ARBA00022448"/>
    </source>
</evidence>
<evidence type="ECO:0000256" key="3">
    <source>
        <dbReference type="ARBA" id="ARBA00022475"/>
    </source>
</evidence>
<evidence type="ECO:0000256" key="9">
    <source>
        <dbReference type="SAM" id="Phobius"/>
    </source>
</evidence>
<feature type="transmembrane region" description="Helical" evidence="9">
    <location>
        <begin position="216"/>
        <end position="243"/>
    </location>
</feature>
<evidence type="ECO:0000256" key="5">
    <source>
        <dbReference type="ARBA" id="ARBA00022970"/>
    </source>
</evidence>
<accession>A0A979GA26</accession>
<dbReference type="PANTHER" id="PTHR11795:SF445">
    <property type="entry name" value="AMINO ACID ABC TRANSPORTER PERMEASE PROTEIN"/>
    <property type="match status" value="1"/>
</dbReference>
<dbReference type="AlphaFoldDB" id="A0A979GA26"/>
<evidence type="ECO:0000313" key="11">
    <source>
        <dbReference type="Proteomes" id="UP000002215"/>
    </source>
</evidence>
<evidence type="ECO:0000256" key="4">
    <source>
        <dbReference type="ARBA" id="ARBA00022692"/>
    </source>
</evidence>
<keyword evidence="5" id="KW-0029">Amino-acid transport</keyword>
<evidence type="ECO:0000256" key="6">
    <source>
        <dbReference type="ARBA" id="ARBA00022989"/>
    </source>
</evidence>
<dbReference type="InterPro" id="IPR052157">
    <property type="entry name" value="BCAA_transport_permease"/>
</dbReference>
<evidence type="ECO:0000256" key="8">
    <source>
        <dbReference type="ARBA" id="ARBA00037998"/>
    </source>
</evidence>
<comment type="subcellular location">
    <subcellularLocation>
        <location evidence="1">Cell membrane</location>
        <topology evidence="1">Multi-pass membrane protein</topology>
    </subcellularLocation>
</comment>
<protein>
    <submittedName>
        <fullName evidence="10">Inner-membrane translocator</fullName>
    </submittedName>
</protein>
<gene>
    <name evidence="10" type="ordered locus">Cpin_6070</name>
</gene>
<sequence>MLIQLLNGLFWGSLIALIALGLCMIYGQLGIINLAHGECYMLGAVIAFYVISITGSFWLSLIIAPALVTILGLLIERFVLRKIERDISATLIATYAVSLCLQYIVLYFFGGAPQRIADPIGIIFNLGGTGYPAYRIFIIIMACILFAGFTYFLNYTRYGLWVKGAGQDPYLAKVSGVPIKSIYLITFGLSSGFAALAGVLAAPITAVEFRMGTDIIVLAFMAVIIGGFGSLQGTFIASVIIGIIECELTSIMEAAYAKVLLLLLTCLFIFFRPEGLFVVPKSARRL</sequence>
<dbReference type="RefSeq" id="WP_012793647.1">
    <property type="nucleotide sequence ID" value="NC_013132.1"/>
</dbReference>
<organism evidence="10 11">
    <name type="scientific">Chitinophaga pinensis (strain ATCC 43595 / DSM 2588 / LMG 13176 / NBRC 15968 / NCIMB 11800 / UQM 2034)</name>
    <dbReference type="NCBI Taxonomy" id="485918"/>
    <lineage>
        <taxon>Bacteria</taxon>
        <taxon>Pseudomonadati</taxon>
        <taxon>Bacteroidota</taxon>
        <taxon>Chitinophagia</taxon>
        <taxon>Chitinophagales</taxon>
        <taxon>Chitinophagaceae</taxon>
        <taxon>Chitinophaga</taxon>
    </lineage>
</organism>
<keyword evidence="6 9" id="KW-1133">Transmembrane helix</keyword>
<keyword evidence="7 9" id="KW-0472">Membrane</keyword>
<dbReference type="CDD" id="cd06582">
    <property type="entry name" value="TM_PBP1_LivH_like"/>
    <property type="match status" value="1"/>
</dbReference>
<evidence type="ECO:0000256" key="1">
    <source>
        <dbReference type="ARBA" id="ARBA00004651"/>
    </source>
</evidence>
<dbReference type="KEGG" id="cpi:Cpin_6070"/>
<dbReference type="Pfam" id="PF02653">
    <property type="entry name" value="BPD_transp_2"/>
    <property type="match status" value="1"/>
</dbReference>
<dbReference type="Proteomes" id="UP000002215">
    <property type="component" value="Chromosome"/>
</dbReference>
<dbReference type="GO" id="GO:0022857">
    <property type="term" value="F:transmembrane transporter activity"/>
    <property type="evidence" value="ECO:0007669"/>
    <property type="project" value="InterPro"/>
</dbReference>
<dbReference type="PANTHER" id="PTHR11795">
    <property type="entry name" value="BRANCHED-CHAIN AMINO ACID TRANSPORT SYSTEM PERMEASE PROTEIN LIVH"/>
    <property type="match status" value="1"/>
</dbReference>
<dbReference type="GO" id="GO:0006865">
    <property type="term" value="P:amino acid transport"/>
    <property type="evidence" value="ECO:0007669"/>
    <property type="project" value="UniProtKB-KW"/>
</dbReference>
<dbReference type="EMBL" id="CP001699">
    <property type="protein sequence ID" value="ACU63482.1"/>
    <property type="molecule type" value="Genomic_DNA"/>
</dbReference>
<evidence type="ECO:0000313" key="10">
    <source>
        <dbReference type="EMBL" id="ACU63482.1"/>
    </source>
</evidence>
<keyword evidence="3" id="KW-1003">Cell membrane</keyword>
<feature type="transmembrane region" description="Helical" evidence="9">
    <location>
        <begin position="87"/>
        <end position="109"/>
    </location>
</feature>
<feature type="transmembrane region" description="Helical" evidence="9">
    <location>
        <begin position="57"/>
        <end position="75"/>
    </location>
</feature>
<reference evidence="11" key="1">
    <citation type="submission" date="2009-08" db="EMBL/GenBank/DDBJ databases">
        <title>The complete genome of Chitinophaga pinensis DSM 2588.</title>
        <authorList>
            <consortium name="US DOE Joint Genome Institute (JGI-PGF)"/>
            <person name="Lucas S."/>
            <person name="Copeland A."/>
            <person name="Lapidus A."/>
            <person name="Glavina del Rio T."/>
            <person name="Dalin E."/>
            <person name="Tice H."/>
            <person name="Bruce D."/>
            <person name="Goodwin L."/>
            <person name="Pitluck S."/>
            <person name="Kyrpides N."/>
            <person name="Mavromatis K."/>
            <person name="Ivanova N."/>
            <person name="Mikhailova N."/>
            <person name="Sims D."/>
            <person name="Meinche L."/>
            <person name="Brettin T."/>
            <person name="Detter J.C."/>
            <person name="Han C."/>
            <person name="Larimer F."/>
            <person name="Land M."/>
            <person name="Hauser L."/>
            <person name="Markowitz V."/>
            <person name="Cheng J.-F."/>
            <person name="Hugenholtz P."/>
            <person name="Woyke T."/>
            <person name="Wu D."/>
            <person name="Spring S."/>
            <person name="Klenk H.-P."/>
            <person name="Eisen J.A."/>
        </authorList>
    </citation>
    <scope>NUCLEOTIDE SEQUENCE [LARGE SCALE GENOMIC DNA]</scope>
    <source>
        <strain evidence="11">ATCC 43595 / DSM 2588 / LMG 13176 / NBRC 15968 / NCIMB 11800 / UQM 2034</strain>
    </source>
</reference>
<keyword evidence="4 9" id="KW-0812">Transmembrane</keyword>